<sequence>MLVFAQEVIQITSFNPNPDIPGNNKKERRIFKGAVGALDGTLIHASILFTQQHLYRVKGRSDCYQNVLAICDFNMILTYVVVGWEGMTHDARILNESLIDPEADFPMHPSYKYYLCDAANRHTRGFMAPYRNFSTFPILKKMPSYPLVTQRDVTIACFSIHNCIRSESLSDEFFPLYDHREVHGSSNSQDDNVVDEDVQPYGSAVDQEYMISLRDSIAAQCP</sequence>
<evidence type="ECO:0008006" key="2">
    <source>
        <dbReference type="Google" id="ProtNLM"/>
    </source>
</evidence>
<protein>
    <recommendedName>
        <fullName evidence="2">DDE Tnp4 domain-containing protein</fullName>
    </recommendedName>
</protein>
<dbReference type="EMBL" id="BKCJ010002256">
    <property type="protein sequence ID" value="GEU47333.1"/>
    <property type="molecule type" value="Genomic_DNA"/>
</dbReference>
<dbReference type="AlphaFoldDB" id="A0A6L2KCZ2"/>
<dbReference type="PANTHER" id="PTHR22930:SF262">
    <property type="entry name" value="MYB_SANT-LIKE DOMAIN, HARBINGER TRANSPOSASE-DERIVED NUCLEASE DOMAIN PROTEIN-RELATED"/>
    <property type="match status" value="1"/>
</dbReference>
<name>A0A6L2KCZ2_TANCI</name>
<dbReference type="InterPro" id="IPR045249">
    <property type="entry name" value="HARBI1-like"/>
</dbReference>
<gene>
    <name evidence="1" type="ORF">Tci_019311</name>
</gene>
<dbReference type="PANTHER" id="PTHR22930">
    <property type="match status" value="1"/>
</dbReference>
<accession>A0A6L2KCZ2</accession>
<reference evidence="1" key="1">
    <citation type="journal article" date="2019" name="Sci. Rep.">
        <title>Draft genome of Tanacetum cinerariifolium, the natural source of mosquito coil.</title>
        <authorList>
            <person name="Yamashiro T."/>
            <person name="Shiraishi A."/>
            <person name="Satake H."/>
            <person name="Nakayama K."/>
        </authorList>
    </citation>
    <scope>NUCLEOTIDE SEQUENCE</scope>
</reference>
<evidence type="ECO:0000313" key="1">
    <source>
        <dbReference type="EMBL" id="GEU47333.1"/>
    </source>
</evidence>
<organism evidence="1">
    <name type="scientific">Tanacetum cinerariifolium</name>
    <name type="common">Dalmatian daisy</name>
    <name type="synonym">Chrysanthemum cinerariifolium</name>
    <dbReference type="NCBI Taxonomy" id="118510"/>
    <lineage>
        <taxon>Eukaryota</taxon>
        <taxon>Viridiplantae</taxon>
        <taxon>Streptophyta</taxon>
        <taxon>Embryophyta</taxon>
        <taxon>Tracheophyta</taxon>
        <taxon>Spermatophyta</taxon>
        <taxon>Magnoliopsida</taxon>
        <taxon>eudicotyledons</taxon>
        <taxon>Gunneridae</taxon>
        <taxon>Pentapetalae</taxon>
        <taxon>asterids</taxon>
        <taxon>campanulids</taxon>
        <taxon>Asterales</taxon>
        <taxon>Asteraceae</taxon>
        <taxon>Asteroideae</taxon>
        <taxon>Anthemideae</taxon>
        <taxon>Anthemidinae</taxon>
        <taxon>Tanacetum</taxon>
    </lineage>
</organism>
<comment type="caution">
    <text evidence="1">The sequence shown here is derived from an EMBL/GenBank/DDBJ whole genome shotgun (WGS) entry which is preliminary data.</text>
</comment>
<proteinExistence type="predicted"/>